<feature type="signal peptide" evidence="1">
    <location>
        <begin position="1"/>
        <end position="20"/>
    </location>
</feature>
<evidence type="ECO:0000256" key="1">
    <source>
        <dbReference type="SAM" id="SignalP"/>
    </source>
</evidence>
<keyword evidence="1" id="KW-0732">Signal</keyword>
<name>A0AAD2I0A0_9AGAR</name>
<sequence length="555" mass="62997">MRARIIILLLQAALLQFVSAETQAPFRIGALEQNRWRLDHVPHLNDTSNFIFETVNSLLQHWPNTRYRNGHTIVPGTIPVGTLLYHGRRFPDVPKYPDWTSLDPEHSYHFCGSDFPQPRDSEEEEYREAQTGCWHLTFSATRPLRVLYFDGSSAANMITGTLDSQDLLIWGDADPKRWLDEGQRISGLCKWGKEFGIDGFVRMEMDFEVMVCDFENGLKLDSADFLASWYPRWEPPISSAHRSDVIESRIHDDADPLIVRQILGAEVLRAGMWHNRYPGDIRIQLDLSRAVSFYDIDLVPSLVAHRLASQDRFEHRLINISAADLHAVNLRLRSVLAEPPAPSASGVDWKALFHVPVARYSDRLELVSHLLQSRAEEALIHVQLRVMLTPYILHSAVPDGAHDGDAWAVPIWKKCATRHSDPIRQREDSLTPSERTLLAALEGVNREICRVVVGMWALGVHAGLDPLIPGDPGADSINLVDSWRASLQNLMSWLDWSVWIKCRPACGAEELCYLSTWPYFWSGLEEGSKPPPPDAPYLRPQPKCIRVVQPYSSFS</sequence>
<dbReference type="PANTHER" id="PTHR35204">
    <property type="entry name" value="YALI0A21131P"/>
    <property type="match status" value="1"/>
</dbReference>
<feature type="chain" id="PRO_5042440809" evidence="1">
    <location>
        <begin position="21"/>
        <end position="555"/>
    </location>
</feature>
<comment type="caution">
    <text evidence="2">The sequence shown here is derived from an EMBL/GenBank/DDBJ whole genome shotgun (WGS) entry which is preliminary data.</text>
</comment>
<dbReference type="AlphaFoldDB" id="A0AAD2I0A0"/>
<dbReference type="InterPro" id="IPR038921">
    <property type="entry name" value="YOR389W-like"/>
</dbReference>
<evidence type="ECO:0000313" key="5">
    <source>
        <dbReference type="Proteomes" id="UP001295794"/>
    </source>
</evidence>
<proteinExistence type="predicted"/>
<dbReference type="Proteomes" id="UP001295794">
    <property type="component" value="Unassembled WGS sequence"/>
</dbReference>
<gene>
    <name evidence="2" type="ORF">MYCIT1_LOCUS36266</name>
    <name evidence="3" type="ORF">MYCIT1_LOCUS36291</name>
    <name evidence="4" type="ORF">MYCIT1_LOCUS36312</name>
</gene>
<keyword evidence="5" id="KW-1185">Reference proteome</keyword>
<evidence type="ECO:0000313" key="3">
    <source>
        <dbReference type="EMBL" id="CAK5283622.1"/>
    </source>
</evidence>
<dbReference type="EMBL" id="CAVNYO010000471">
    <property type="protein sequence ID" value="CAK5283633.1"/>
    <property type="molecule type" value="Genomic_DNA"/>
</dbReference>
<reference evidence="2" key="1">
    <citation type="submission" date="2023-11" db="EMBL/GenBank/DDBJ databases">
        <authorList>
            <person name="De Vega J J."/>
            <person name="De Vega J J."/>
        </authorList>
    </citation>
    <scope>NUCLEOTIDE SEQUENCE</scope>
</reference>
<evidence type="ECO:0000313" key="2">
    <source>
        <dbReference type="EMBL" id="CAK5283607.1"/>
    </source>
</evidence>
<dbReference type="EMBL" id="CAVNYO010000470">
    <property type="protein sequence ID" value="CAK5283622.1"/>
    <property type="molecule type" value="Genomic_DNA"/>
</dbReference>
<dbReference type="EMBL" id="CAVNYO010000469">
    <property type="protein sequence ID" value="CAK5283607.1"/>
    <property type="molecule type" value="Genomic_DNA"/>
</dbReference>
<evidence type="ECO:0000313" key="4">
    <source>
        <dbReference type="EMBL" id="CAK5283633.1"/>
    </source>
</evidence>
<protein>
    <submittedName>
        <fullName evidence="2">Uncharacterized protein</fullName>
    </submittedName>
</protein>
<dbReference type="PANTHER" id="PTHR35204:SF1">
    <property type="entry name" value="ENTEROTOXIN"/>
    <property type="match status" value="1"/>
</dbReference>
<organism evidence="2 5">
    <name type="scientific">Mycena citricolor</name>
    <dbReference type="NCBI Taxonomy" id="2018698"/>
    <lineage>
        <taxon>Eukaryota</taxon>
        <taxon>Fungi</taxon>
        <taxon>Dikarya</taxon>
        <taxon>Basidiomycota</taxon>
        <taxon>Agaricomycotina</taxon>
        <taxon>Agaricomycetes</taxon>
        <taxon>Agaricomycetidae</taxon>
        <taxon>Agaricales</taxon>
        <taxon>Marasmiineae</taxon>
        <taxon>Mycenaceae</taxon>
        <taxon>Mycena</taxon>
    </lineage>
</organism>
<accession>A0AAD2I0A0</accession>